<dbReference type="Gene3D" id="1.10.150.240">
    <property type="entry name" value="Putative phosphatase, domain 2"/>
    <property type="match status" value="1"/>
</dbReference>
<comment type="caution">
    <text evidence="1">The sequence shown here is derived from an EMBL/GenBank/DDBJ whole genome shotgun (WGS) entry which is preliminary data.</text>
</comment>
<dbReference type="InterPro" id="IPR041492">
    <property type="entry name" value="HAD_2"/>
</dbReference>
<dbReference type="AlphaFoldDB" id="A0A073JRK7"/>
<name>A0A073JRK7_LIMRT</name>
<dbReference type="RefSeq" id="WP_035168020.1">
    <property type="nucleotide sequence ID" value="NZ_WJNC01000014.1"/>
</dbReference>
<dbReference type="Pfam" id="PF13419">
    <property type="entry name" value="HAD_2"/>
    <property type="match status" value="1"/>
</dbReference>
<evidence type="ECO:0000313" key="2">
    <source>
        <dbReference type="Proteomes" id="UP000027731"/>
    </source>
</evidence>
<dbReference type="InterPro" id="IPR023198">
    <property type="entry name" value="PGP-like_dom2"/>
</dbReference>
<dbReference type="Gene3D" id="3.40.50.1000">
    <property type="entry name" value="HAD superfamily/HAD-like"/>
    <property type="match status" value="1"/>
</dbReference>
<protein>
    <submittedName>
        <fullName evidence="1">Phosphatase</fullName>
    </submittedName>
</protein>
<dbReference type="SUPFAM" id="SSF56784">
    <property type="entry name" value="HAD-like"/>
    <property type="match status" value="1"/>
</dbReference>
<proteinExistence type="predicted"/>
<accession>A0A073JRK7</accession>
<sequence length="219" mass="24258">MKGCLIMDGAIFSFNNIFINTNKLSFTAWQRFAMYEFGMGLPGKLASQFDNLTPSQGLSLVLAHFNANHAPSEKASMIAEWQKFLNEEADSLSEKDQLPGIKRLLLNLYDHYVKIAVLDANGDVQNVLKQIGLDNYVDSIVKTNDKENPYLTAVNQLNLVGANCIGVGTTAHDIENIHHINAIAIGVGDATTLANADYQVVQVGDLRYPMLQKIWEDKQ</sequence>
<dbReference type="PATRIC" id="fig|1598.90.peg.149"/>
<dbReference type="Proteomes" id="UP000027731">
    <property type="component" value="Unassembled WGS sequence"/>
</dbReference>
<gene>
    <name evidence="1" type="ORF">LR3_10150</name>
</gene>
<dbReference type="EMBL" id="JOSX01000004">
    <property type="protein sequence ID" value="KEK16566.1"/>
    <property type="molecule type" value="Genomic_DNA"/>
</dbReference>
<evidence type="ECO:0000313" key="1">
    <source>
        <dbReference type="EMBL" id="KEK16566.1"/>
    </source>
</evidence>
<dbReference type="InterPro" id="IPR023214">
    <property type="entry name" value="HAD_sf"/>
</dbReference>
<reference evidence="1 2" key="1">
    <citation type="submission" date="2014-06" db="EMBL/GenBank/DDBJ databases">
        <title>Genetic determinant of reutericyclin biosynthesis of Lactobacillus reuteri.</title>
        <authorList>
            <person name="Lin X."/>
            <person name="Duar R."/>
            <person name="Walter J."/>
            <person name="Gaenzle M."/>
        </authorList>
    </citation>
    <scope>NUCLEOTIDE SEQUENCE [LARGE SCALE GENOMIC DNA]</scope>
    <source>
        <strain evidence="1 2">LTH2584</strain>
    </source>
</reference>
<dbReference type="InterPro" id="IPR036412">
    <property type="entry name" value="HAD-like_sf"/>
</dbReference>
<organism evidence="1 2">
    <name type="scientific">Limosilactobacillus reuteri</name>
    <name type="common">Lactobacillus reuteri</name>
    <dbReference type="NCBI Taxonomy" id="1598"/>
    <lineage>
        <taxon>Bacteria</taxon>
        <taxon>Bacillati</taxon>
        <taxon>Bacillota</taxon>
        <taxon>Bacilli</taxon>
        <taxon>Lactobacillales</taxon>
        <taxon>Lactobacillaceae</taxon>
        <taxon>Limosilactobacillus</taxon>
    </lineage>
</organism>